<comment type="caution">
    <text evidence="1">The sequence shown here is derived from an EMBL/GenBank/DDBJ whole genome shotgun (WGS) entry which is preliminary data.</text>
</comment>
<sequence length="62" mass="7201">MAHRVATVVPERAQLATDLHAPQFTRMSKVLTRHDLEQLAELRHFAERSVTVLREEIERPGR</sequence>
<accession>A0A428Z7J6</accession>
<dbReference type="EMBL" id="QHKI01000019">
    <property type="protein sequence ID" value="RSM83547.1"/>
    <property type="molecule type" value="Genomic_DNA"/>
</dbReference>
<protein>
    <submittedName>
        <fullName evidence="1">Uncharacterized protein</fullName>
    </submittedName>
</protein>
<gene>
    <name evidence="1" type="ORF">DMH04_23170</name>
</gene>
<organism evidence="1 2">
    <name type="scientific">Kibdelosporangium aridum</name>
    <dbReference type="NCBI Taxonomy" id="2030"/>
    <lineage>
        <taxon>Bacteria</taxon>
        <taxon>Bacillati</taxon>
        <taxon>Actinomycetota</taxon>
        <taxon>Actinomycetes</taxon>
        <taxon>Pseudonocardiales</taxon>
        <taxon>Pseudonocardiaceae</taxon>
        <taxon>Kibdelosporangium</taxon>
    </lineage>
</organism>
<evidence type="ECO:0000313" key="2">
    <source>
        <dbReference type="Proteomes" id="UP000287547"/>
    </source>
</evidence>
<evidence type="ECO:0000313" key="1">
    <source>
        <dbReference type="EMBL" id="RSM83547.1"/>
    </source>
</evidence>
<name>A0A428Z7J6_KIBAR</name>
<dbReference type="Proteomes" id="UP000287547">
    <property type="component" value="Unassembled WGS sequence"/>
</dbReference>
<proteinExistence type="predicted"/>
<reference evidence="1 2" key="1">
    <citation type="submission" date="2018-05" db="EMBL/GenBank/DDBJ databases">
        <title>Evolution of GPA BGCs.</title>
        <authorList>
            <person name="Waglechner N."/>
            <person name="Wright G.D."/>
        </authorList>
    </citation>
    <scope>NUCLEOTIDE SEQUENCE [LARGE SCALE GENOMIC DNA]</scope>
    <source>
        <strain evidence="1 2">A82846</strain>
    </source>
</reference>
<dbReference type="AlphaFoldDB" id="A0A428Z7J6"/>